<dbReference type="Pfam" id="PF00616">
    <property type="entry name" value="RasGAP"/>
    <property type="match status" value="1"/>
</dbReference>
<reference evidence="13" key="1">
    <citation type="submission" date="2016-02" db="EMBL/GenBank/DDBJ databases">
        <title>RNAseq analyses of the midgut from blood- or serum-fed Ixodes ricinus ticks.</title>
        <authorList>
            <person name="Perner J."/>
            <person name="Provaznik J."/>
            <person name="Schrenkova J."/>
            <person name="Urbanova V."/>
            <person name="Ribeiro J.M."/>
            <person name="Kopacek P."/>
        </authorList>
    </citation>
    <scope>NUCLEOTIDE SEQUENCE</scope>
    <source>
        <tissue evidence="13">Gut</tissue>
    </source>
</reference>
<comment type="subcellular location">
    <subcellularLocation>
        <location evidence="1">Membrane</location>
        <topology evidence="1">Peripheral membrane protein</topology>
    </subcellularLocation>
</comment>
<organism evidence="13">
    <name type="scientific">Ixodes ricinus</name>
    <name type="common">Common tick</name>
    <name type="synonym">Acarus ricinus</name>
    <dbReference type="NCBI Taxonomy" id="34613"/>
    <lineage>
        <taxon>Eukaryota</taxon>
        <taxon>Metazoa</taxon>
        <taxon>Ecdysozoa</taxon>
        <taxon>Arthropoda</taxon>
        <taxon>Chelicerata</taxon>
        <taxon>Arachnida</taxon>
        <taxon>Acari</taxon>
        <taxon>Parasitiformes</taxon>
        <taxon>Ixodida</taxon>
        <taxon>Ixodoidea</taxon>
        <taxon>Ixodidae</taxon>
        <taxon>Ixodinae</taxon>
        <taxon>Ixodes</taxon>
    </lineage>
</organism>
<feature type="domain" description="Ras-GAP" evidence="11">
    <location>
        <begin position="146"/>
        <end position="358"/>
    </location>
</feature>
<evidence type="ECO:0000256" key="6">
    <source>
        <dbReference type="ARBA" id="ARBA00023136"/>
    </source>
</evidence>
<dbReference type="SUPFAM" id="SSF109993">
    <property type="entry name" value="VPS9 domain"/>
    <property type="match status" value="1"/>
</dbReference>
<dbReference type="GO" id="GO:0005096">
    <property type="term" value="F:GTPase activator activity"/>
    <property type="evidence" value="ECO:0007669"/>
    <property type="project" value="UniProtKB-KW"/>
</dbReference>
<dbReference type="GO" id="GO:0006897">
    <property type="term" value="P:endocytosis"/>
    <property type="evidence" value="ECO:0007669"/>
    <property type="project" value="UniProtKB-KW"/>
</dbReference>
<feature type="compositionally biased region" description="Basic residues" evidence="10">
    <location>
        <begin position="762"/>
        <end position="779"/>
    </location>
</feature>
<dbReference type="Gene3D" id="1.10.246.120">
    <property type="match status" value="1"/>
</dbReference>
<feature type="compositionally biased region" description="Polar residues" evidence="10">
    <location>
        <begin position="556"/>
        <end position="570"/>
    </location>
</feature>
<feature type="region of interest" description="Disordered" evidence="10">
    <location>
        <begin position="555"/>
        <end position="585"/>
    </location>
</feature>
<dbReference type="Pfam" id="PF02204">
    <property type="entry name" value="VPS9"/>
    <property type="match status" value="1"/>
</dbReference>
<dbReference type="GO" id="GO:0005085">
    <property type="term" value="F:guanyl-nucleotide exchange factor activity"/>
    <property type="evidence" value="ECO:0007669"/>
    <property type="project" value="UniProtKB-KW"/>
</dbReference>
<dbReference type="CDD" id="cd05129">
    <property type="entry name" value="RasGAP_RAP6"/>
    <property type="match status" value="1"/>
</dbReference>
<evidence type="ECO:0000256" key="1">
    <source>
        <dbReference type="ARBA" id="ARBA00004170"/>
    </source>
</evidence>
<dbReference type="Gene3D" id="1.20.1050.80">
    <property type="entry name" value="VPS9 domain"/>
    <property type="match status" value="1"/>
</dbReference>
<dbReference type="EMBL" id="GEFM01006984">
    <property type="protein sequence ID" value="JAP68812.1"/>
    <property type="molecule type" value="mRNA"/>
</dbReference>
<dbReference type="FunFam" id="1.20.1050.80:FF:000001">
    <property type="entry name" value="GTPase-activating protein and VPS9 domain-containing protein 1 isoform X1"/>
    <property type="match status" value="1"/>
</dbReference>
<dbReference type="Pfam" id="PF18151">
    <property type="entry name" value="DUF5601"/>
    <property type="match status" value="1"/>
</dbReference>
<dbReference type="InterPro" id="IPR003123">
    <property type="entry name" value="VPS9"/>
</dbReference>
<feature type="region of interest" description="Disordered" evidence="10">
    <location>
        <begin position="1040"/>
        <end position="1085"/>
    </location>
</feature>
<evidence type="ECO:0000256" key="7">
    <source>
        <dbReference type="ARBA" id="ARBA00053914"/>
    </source>
</evidence>
<accession>A0A131XR00</accession>
<protein>
    <recommendedName>
        <fullName evidence="8">Receptor-mediated endocytosis protein 6 homolog</fullName>
    </recommendedName>
</protein>
<evidence type="ECO:0000259" key="12">
    <source>
        <dbReference type="PROSITE" id="PS51205"/>
    </source>
</evidence>
<dbReference type="Gene3D" id="1.10.506.10">
    <property type="entry name" value="GTPase Activation - p120gap, domain 1"/>
    <property type="match status" value="1"/>
</dbReference>
<dbReference type="InterPro" id="IPR045046">
    <property type="entry name" value="Vps9-like"/>
</dbReference>
<feature type="compositionally biased region" description="Polar residues" evidence="10">
    <location>
        <begin position="832"/>
        <end position="853"/>
    </location>
</feature>
<evidence type="ECO:0000256" key="9">
    <source>
        <dbReference type="SAM" id="Coils"/>
    </source>
</evidence>
<dbReference type="GO" id="GO:0051049">
    <property type="term" value="P:regulation of transport"/>
    <property type="evidence" value="ECO:0007669"/>
    <property type="project" value="UniProtKB-ARBA"/>
</dbReference>
<evidence type="ECO:0000313" key="13">
    <source>
        <dbReference type="EMBL" id="JAP68812.1"/>
    </source>
</evidence>
<dbReference type="PANTHER" id="PTHR23101:SF25">
    <property type="entry name" value="GTPASE-ACTIVATING PROTEIN AND VPS9 DOMAIN-CONTAINING PROTEIN 1"/>
    <property type="match status" value="1"/>
</dbReference>
<dbReference type="GO" id="GO:0030139">
    <property type="term" value="C:endocytic vesicle"/>
    <property type="evidence" value="ECO:0007669"/>
    <property type="project" value="TreeGrafter"/>
</dbReference>
<dbReference type="InterPro" id="IPR041545">
    <property type="entry name" value="DUF5601"/>
</dbReference>
<name>A0A131XR00_IXORI</name>
<evidence type="ECO:0000256" key="2">
    <source>
        <dbReference type="ARBA" id="ARBA00008489"/>
    </source>
</evidence>
<evidence type="ECO:0000256" key="4">
    <source>
        <dbReference type="ARBA" id="ARBA00022583"/>
    </source>
</evidence>
<dbReference type="SUPFAM" id="SSF48350">
    <property type="entry name" value="GTPase activation domain, GAP"/>
    <property type="match status" value="1"/>
</dbReference>
<feature type="compositionally biased region" description="Polar residues" evidence="10">
    <location>
        <begin position="708"/>
        <end position="717"/>
    </location>
</feature>
<feature type="region of interest" description="Disordered" evidence="10">
    <location>
        <begin position="965"/>
        <end position="1024"/>
    </location>
</feature>
<comment type="similarity">
    <text evidence="2">Belongs to the GAPVD1 family.</text>
</comment>
<feature type="region of interest" description="Disordered" evidence="10">
    <location>
        <begin position="882"/>
        <end position="944"/>
    </location>
</feature>
<comment type="function">
    <text evidence="7">Acts both as a GTPase-activating protein (GAP) and a guanine nucleotide exchange factor (GEF), and participates in endocytosis.</text>
</comment>
<feature type="coiled-coil region" evidence="9">
    <location>
        <begin position="29"/>
        <end position="56"/>
    </location>
</feature>
<keyword evidence="9" id="KW-0175">Coiled coil</keyword>
<dbReference type="InterPro" id="IPR001936">
    <property type="entry name" value="RasGAP_dom"/>
</dbReference>
<evidence type="ECO:0000256" key="3">
    <source>
        <dbReference type="ARBA" id="ARBA00022468"/>
    </source>
</evidence>
<keyword evidence="5" id="KW-0344">Guanine-nucleotide releasing factor</keyword>
<dbReference type="InterPro" id="IPR037191">
    <property type="entry name" value="VPS9_dom_sf"/>
</dbReference>
<evidence type="ECO:0000256" key="10">
    <source>
        <dbReference type="SAM" id="MobiDB-lite"/>
    </source>
</evidence>
<dbReference type="SMART" id="SM00167">
    <property type="entry name" value="VPS9"/>
    <property type="match status" value="1"/>
</dbReference>
<feature type="compositionally biased region" description="Low complexity" evidence="10">
    <location>
        <begin position="780"/>
        <end position="797"/>
    </location>
</feature>
<feature type="region of interest" description="Disordered" evidence="10">
    <location>
        <begin position="762"/>
        <end position="862"/>
    </location>
</feature>
<feature type="domain" description="VPS9" evidence="12">
    <location>
        <begin position="1296"/>
        <end position="1432"/>
    </location>
</feature>
<dbReference type="PANTHER" id="PTHR23101">
    <property type="entry name" value="RAB GDP/GTP EXCHANGE FACTOR"/>
    <property type="match status" value="1"/>
</dbReference>
<evidence type="ECO:0000256" key="8">
    <source>
        <dbReference type="ARBA" id="ARBA00068997"/>
    </source>
</evidence>
<keyword evidence="6" id="KW-0472">Membrane</keyword>
<evidence type="ECO:0000256" key="5">
    <source>
        <dbReference type="ARBA" id="ARBA00022658"/>
    </source>
</evidence>
<dbReference type="GO" id="GO:0031267">
    <property type="term" value="F:small GTPase binding"/>
    <property type="evidence" value="ECO:0007669"/>
    <property type="project" value="TreeGrafter"/>
</dbReference>
<feature type="compositionally biased region" description="Polar residues" evidence="10">
    <location>
        <begin position="598"/>
        <end position="621"/>
    </location>
</feature>
<feature type="region of interest" description="Disordered" evidence="10">
    <location>
        <begin position="705"/>
        <end position="750"/>
    </location>
</feature>
<keyword evidence="3" id="KW-0343">GTPase activation</keyword>
<evidence type="ECO:0000259" key="11">
    <source>
        <dbReference type="PROSITE" id="PS50018"/>
    </source>
</evidence>
<dbReference type="PROSITE" id="PS50018">
    <property type="entry name" value="RAS_GTPASE_ACTIV_2"/>
    <property type="match status" value="1"/>
</dbReference>
<feature type="compositionally biased region" description="Polar residues" evidence="10">
    <location>
        <begin position="1052"/>
        <end position="1064"/>
    </location>
</feature>
<proteinExistence type="evidence at transcript level"/>
<dbReference type="GO" id="GO:0005829">
    <property type="term" value="C:cytosol"/>
    <property type="evidence" value="ECO:0007669"/>
    <property type="project" value="TreeGrafter"/>
</dbReference>
<feature type="region of interest" description="Disordered" evidence="10">
    <location>
        <begin position="457"/>
        <end position="493"/>
    </location>
</feature>
<keyword evidence="4" id="KW-0254">Endocytosis</keyword>
<dbReference type="PROSITE" id="PS51205">
    <property type="entry name" value="VPS9"/>
    <property type="match status" value="1"/>
</dbReference>
<dbReference type="InterPro" id="IPR008936">
    <property type="entry name" value="Rho_GTPase_activation_prot"/>
</dbReference>
<feature type="compositionally biased region" description="Basic and acidic residues" evidence="10">
    <location>
        <begin position="978"/>
        <end position="987"/>
    </location>
</feature>
<dbReference type="GO" id="GO:0016020">
    <property type="term" value="C:membrane"/>
    <property type="evidence" value="ECO:0007669"/>
    <property type="project" value="UniProtKB-SubCell"/>
</dbReference>
<sequence>MGLKRGSTGSLRAELAQIASRLRREHLFVDSEKRELQRLNERVQRLVERLQHLSWIWRHQRNALDALVLGREGSPASCCQRLNALEAACFVDSYRALGAHDNAYAVLLRGLRQEPALVAVCLVRGPSESLRAAVDILVSCVYGCGTLPEDQSLVLGLLRELMVLQLEGCDNVRRLLQHGSCAFSRVYKAFTEGLPGAQLFLTSALRSALIQVLVDDDLYLDIDPSKAVVRFPAEERLRHFGSRDSADYARRLGAYRSWTLERLARLAQGFVEGLRSSWLWFPPALASLVRRLHSTLTQGGGAGDDPRAGVVCADLVFAFFVCPAVVSPELHGLVDTHISAIARFNLMQVAQIIQMLALARWERPDPRLADLYDRFPRDCISSLLDSLLGEAAPSGPSSCSSSLGAASSEAGPSHQQGELARAAFLATEAELATLVSFLRGVTWPAEECSQQKVLESLLGPLPPPTDAPKKIPTKASTPKKGDGEDDSGACESQPEEVLVIPMPDFNFECPGMLSEDKVLSLEQQKRQTRVRMNVERAVADACDGSGVETIEKRTRFSLSQDQESIGTSDNLEAVSEGASNHSVASSLELENENDNFSDMVSANVSGHGTPNVSGRDTPSSQVEEEEPMERPPTNQNQADIEDKFGKFEISPAAPVQGDETKSIVSDTWSTDVLASDSEMLDQVNLTSRFQTLESQLQSALEIGDTGSDAWSTDVTASDNERLQDVDTDDTGSLARSDDTRSEVSGGGDEELALPPVLERHAHRHAHHHHHHHRHHRRSSLKLPPQSPKQLLSPQQPLGAHGGGDFATTLLSPLGPGQGAGPAGEAGAPLSPQGHSAQGQSTDGVDSGVSSAKTSAGAPLQPADMSLFDPLAVQVELRHPERLRCQDSTLGAEGGEEDVTPTGTQATPSPSGGSGLGRSGSASPARRDRLSPGGGTSPTPDGMQSLGRLSLAVKELPEEEALLLLQGDEETAKAATGGEDDRAGDKRSKNFFKSKLSQFRFSFKPKQRKSNEGTQNGPDLQRSFLPDVGSEAADILEKYRGCTASGGGGSNGVPTSPTHQQTPQGAGSRGAGSSEVPPTPGAGLTNGNEVWLLEDAQRKLRLVLALADLPSGGPQEPVALLQGLLAQATLLQHKALVSHVHEALRCLRLLDELQCLRVLRGLEEEHRRRAPYVAYLVRCRQGLLSLQAQLEMQLRRTQRDRDVCQTHLATLCVRHFLDPREHHLQTFSRSFQGLTVGDEKAQLVEKFLQFLFRGMEVDPTWQMASDLQMSLAQHTIERAIMSQIYVHALYPNGDGDVLRDQVLHQHIQKLSRLVTVDHRDLRIPRAYHAECPWPSAQAHLGALAAHKSPRDKVACVAACCSALMSLLSLAGGVPAADDLIPVLVYVLIQANPPHLLSTVQFVNTFHQERFEGEAAYWWTQFCSAVEFIKTMDY</sequence>
<feature type="region of interest" description="Disordered" evidence="10">
    <location>
        <begin position="598"/>
        <end position="637"/>
    </location>
</feature>